<proteinExistence type="predicted"/>
<dbReference type="InterPro" id="IPR027417">
    <property type="entry name" value="P-loop_NTPase"/>
</dbReference>
<dbReference type="RefSeq" id="WP_254083837.1">
    <property type="nucleotide sequence ID" value="NZ_JAHESE010000005.1"/>
</dbReference>
<keyword evidence="3" id="KW-1185">Reference proteome</keyword>
<dbReference type="PANTHER" id="PTHR37291">
    <property type="entry name" value="5-METHYLCYTOSINE-SPECIFIC RESTRICTION ENZYME B"/>
    <property type="match status" value="1"/>
</dbReference>
<dbReference type="Pfam" id="PF07728">
    <property type="entry name" value="AAA_5"/>
    <property type="match status" value="1"/>
</dbReference>
<dbReference type="SMART" id="SM00382">
    <property type="entry name" value="AAA"/>
    <property type="match status" value="1"/>
</dbReference>
<gene>
    <name evidence="2" type="ORF">KK062_08430</name>
</gene>
<feature type="domain" description="AAA+ ATPase" evidence="1">
    <location>
        <begin position="359"/>
        <end position="523"/>
    </location>
</feature>
<reference evidence="2 3" key="1">
    <citation type="submission" date="2021-05" db="EMBL/GenBank/DDBJ databases">
        <title>A Polyphasic approach of four new species of the genus Ohtaekwangia: Ohtaekwangia histidinii sp. nov., Ohtaekwangia cretensis sp. nov., Ohtaekwangia indiensis sp. nov., Ohtaekwangia reichenbachii sp. nov. from diverse environment.</title>
        <authorList>
            <person name="Octaviana S."/>
        </authorList>
    </citation>
    <scope>NUCLEOTIDE SEQUENCE [LARGE SCALE GENOMIC DNA]</scope>
    <source>
        <strain evidence="2 3">PWU5</strain>
    </source>
</reference>
<dbReference type="Gene3D" id="3.40.50.300">
    <property type="entry name" value="P-loop containing nucleotide triphosphate hydrolases"/>
    <property type="match status" value="1"/>
</dbReference>
<dbReference type="Pfam" id="PF12102">
    <property type="entry name" value="MrcB_N"/>
    <property type="match status" value="1"/>
</dbReference>
<dbReference type="GO" id="GO:0016887">
    <property type="term" value="F:ATP hydrolysis activity"/>
    <property type="evidence" value="ECO:0007669"/>
    <property type="project" value="InterPro"/>
</dbReference>
<accession>A0AAP2DY84</accession>
<comment type="caution">
    <text evidence="2">The sequence shown here is derived from an EMBL/GenBank/DDBJ whole genome shotgun (WGS) entry which is preliminary data.</text>
</comment>
<dbReference type="InterPro" id="IPR011704">
    <property type="entry name" value="ATPase_dyneun-rel_AAA"/>
</dbReference>
<dbReference type="EMBL" id="JAHESE010000005">
    <property type="protein sequence ID" value="MBT1708247.1"/>
    <property type="molecule type" value="Genomic_DNA"/>
</dbReference>
<organism evidence="2 3">
    <name type="scientific">Dawidia cretensis</name>
    <dbReference type="NCBI Taxonomy" id="2782350"/>
    <lineage>
        <taxon>Bacteria</taxon>
        <taxon>Pseudomonadati</taxon>
        <taxon>Bacteroidota</taxon>
        <taxon>Cytophagia</taxon>
        <taxon>Cytophagales</taxon>
        <taxon>Chryseotaleaceae</taxon>
        <taxon>Dawidia</taxon>
    </lineage>
</organism>
<dbReference type="PANTHER" id="PTHR37291:SF1">
    <property type="entry name" value="TYPE IV METHYL-DIRECTED RESTRICTION ENZYME ECOKMCRB SUBUNIT"/>
    <property type="match status" value="1"/>
</dbReference>
<sequence>MKEVSKFNGERQAGSDAIQYWLYKLDDNTEKWKEFYQEGIIGLPFDDLGDLKKFKSSLDLRDKYPDRPRYEKEAGAYWDFYRRVREGDVVVVRGKRSVILGYGFVTSEYQYEDRREDYKHIRKVNWIRKGEWEVKERRMHWSLINITTNKPFVNEIRDTLGINSNANIPVVLKQFLEQAATNDLTRADYPKEHKGLRLQVSFGKGNQAKVPWIAFTDENNTIQNGIFPIFLYYRHVKKMVLAYGISVPNASLQAWPNTQVRPTIASWFKEHLNETPDRYGNSLVKAVYDTDKPLDFPRMNVDLDSLIREYKDLPDAAILHEASSLYEIEHEDLNLRDELYNEIFLAAKQIEDIVHLLKRKKNLILQGPPGVGKTFVAKRLAHLLTSNKDKRFVETIQFHQSYSYEDFVQGYRPIGAGGFALKNGVFYNFCLRAQEDLENDYVFIIDEINRGNLGKIFGELMMLLEHDKRSEEFAIPLIYAANSAERFYIPANVYMIGTMNTADRSLAMVDFALRRRFAFVTLAPNYSERFIRALRDNALPEDFISNLVRKLAEVNQMIVTDPNLGSGFQIGHAYFTALEQPLVPAYRSIIDNEIKPLLQEYWFDNTAKLTRAIEILES</sequence>
<evidence type="ECO:0000259" key="1">
    <source>
        <dbReference type="SMART" id="SM00382"/>
    </source>
</evidence>
<dbReference type="InterPro" id="IPR003593">
    <property type="entry name" value="AAA+_ATPase"/>
</dbReference>
<dbReference type="AlphaFoldDB" id="A0AAP2DY84"/>
<dbReference type="InterPro" id="IPR021961">
    <property type="entry name" value="McrB_DNA-bd"/>
</dbReference>
<dbReference type="InterPro" id="IPR052934">
    <property type="entry name" value="Methyl-DNA_Rec/Restrict_Enz"/>
</dbReference>
<dbReference type="Proteomes" id="UP001319080">
    <property type="component" value="Unassembled WGS sequence"/>
</dbReference>
<dbReference type="Gene3D" id="3.30.920.90">
    <property type="match status" value="1"/>
</dbReference>
<dbReference type="SUPFAM" id="SSF52540">
    <property type="entry name" value="P-loop containing nucleoside triphosphate hydrolases"/>
    <property type="match status" value="1"/>
</dbReference>
<name>A0AAP2DY84_9BACT</name>
<dbReference type="GO" id="GO:0005524">
    <property type="term" value="F:ATP binding"/>
    <property type="evidence" value="ECO:0007669"/>
    <property type="project" value="InterPro"/>
</dbReference>
<protein>
    <submittedName>
        <fullName evidence="2">DUF3578 domain-containing protein</fullName>
    </submittedName>
</protein>
<evidence type="ECO:0000313" key="3">
    <source>
        <dbReference type="Proteomes" id="UP001319080"/>
    </source>
</evidence>
<dbReference type="CDD" id="cd00009">
    <property type="entry name" value="AAA"/>
    <property type="match status" value="1"/>
</dbReference>
<evidence type="ECO:0000313" key="2">
    <source>
        <dbReference type="EMBL" id="MBT1708247.1"/>
    </source>
</evidence>